<proteinExistence type="evidence at transcript level"/>
<keyword evidence="5" id="KW-0472">Membrane</keyword>
<dbReference type="Gene3D" id="2.60.120.330">
    <property type="entry name" value="B-lactam Antibiotic, Isopenicillin N Synthase, Chain"/>
    <property type="match status" value="1"/>
</dbReference>
<feature type="non-terminal residue" evidence="7">
    <location>
        <position position="1"/>
    </location>
</feature>
<keyword evidence="5" id="KW-0812">Transmembrane</keyword>
<dbReference type="AlphaFoldDB" id="U6D2I5"/>
<accession>U6D2I5</accession>
<dbReference type="PANTHER" id="PTHR46332:SF1">
    <property type="entry name" value="ASPARTATE BETA-HYDROXYLASE DOMAIN-CONTAINING PROTEIN 1"/>
    <property type="match status" value="1"/>
</dbReference>
<evidence type="ECO:0000256" key="3">
    <source>
        <dbReference type="ARBA" id="ARBA00023002"/>
    </source>
</evidence>
<organism evidence="7">
    <name type="scientific">Neovison vison</name>
    <name type="common">American mink</name>
    <name type="synonym">Mustela vison</name>
    <dbReference type="NCBI Taxonomy" id="452646"/>
    <lineage>
        <taxon>Eukaryota</taxon>
        <taxon>Metazoa</taxon>
        <taxon>Chordata</taxon>
        <taxon>Craniata</taxon>
        <taxon>Vertebrata</taxon>
        <taxon>Euteleostomi</taxon>
        <taxon>Mammalia</taxon>
        <taxon>Eutheria</taxon>
        <taxon>Laurasiatheria</taxon>
        <taxon>Carnivora</taxon>
        <taxon>Caniformia</taxon>
        <taxon>Musteloidea</taxon>
        <taxon>Mustelidae</taxon>
        <taxon>Mustelinae</taxon>
        <taxon>Neogale</taxon>
    </lineage>
</organism>
<sequence length="408" mass="43610">KGREIEGKNRERSAGRCLKEVRKREIQGEEKTSGERTKEWEMWRGNSPGGNPGAPTEGTGGELGGQGNWGLEDAPGLLARASLTIMPAWPLPLASSALTLLLGALTSLFLWYCYRLGSQDMQALGAGSRAAGVSRGPRGCSEAGRLGPGSSGEPGEGPRAEGLVCRRLRAYARRYSWAGMGRVRRAAQGGPGPGGGPEVLGIQRPGLLFLPDLPSAPFVPRDAQRHDVELLESSFPAILRDFGAVSWDFSGTTPLPRGWSQPLAPGCYQLLLYQAGRCQPSNCRRCPGAYRALRGLRTFMSANTFGNAGFSVLLPGARLEGRCGPTNARVRCHLGLKIPPGCELVVGGEPQCWAEGHCLLVDDSFLHTVAHNGSPEDGPRVVFIVDLWHPNVAGAERQALDFVFAPDP</sequence>
<reference evidence="7" key="1">
    <citation type="submission" date="2012-11" db="EMBL/GenBank/DDBJ databases">
        <title>An American mink transcriptome.</title>
        <authorList>
            <person name="Anistoroaei R."/>
            <person name="Christensen K."/>
        </authorList>
    </citation>
    <scope>NUCLEOTIDE SEQUENCE</scope>
    <source>
        <tissue evidence="7">Pool of brain</tissue>
    </source>
</reference>
<dbReference type="InterPro" id="IPR051821">
    <property type="entry name" value="Asp/Asn_beta-hydroxylase"/>
</dbReference>
<dbReference type="GO" id="GO:0051213">
    <property type="term" value="F:dioxygenase activity"/>
    <property type="evidence" value="ECO:0007669"/>
    <property type="project" value="UniProtKB-KW"/>
</dbReference>
<keyword evidence="2" id="KW-0223">Dioxygenase</keyword>
<dbReference type="PANTHER" id="PTHR46332">
    <property type="entry name" value="ASPARTATE BETA-HYDROXYLASE DOMAIN-CONTAINING PROTEIN 2"/>
    <property type="match status" value="1"/>
</dbReference>
<dbReference type="EMBL" id="HAAF01004949">
    <property type="protein sequence ID" value="CCP76774.1"/>
    <property type="molecule type" value="mRNA"/>
</dbReference>
<feature type="compositionally biased region" description="Low complexity" evidence="4">
    <location>
        <begin position="129"/>
        <end position="139"/>
    </location>
</feature>
<dbReference type="Pfam" id="PF05118">
    <property type="entry name" value="Asp_Arg_Hydrox"/>
    <property type="match status" value="1"/>
</dbReference>
<dbReference type="SUPFAM" id="SSF51197">
    <property type="entry name" value="Clavaminate synthase-like"/>
    <property type="match status" value="1"/>
</dbReference>
<evidence type="ECO:0000256" key="1">
    <source>
        <dbReference type="ARBA" id="ARBA00007730"/>
    </source>
</evidence>
<evidence type="ECO:0000256" key="5">
    <source>
        <dbReference type="SAM" id="Phobius"/>
    </source>
</evidence>
<evidence type="ECO:0000256" key="2">
    <source>
        <dbReference type="ARBA" id="ARBA00022964"/>
    </source>
</evidence>
<evidence type="ECO:0000313" key="7">
    <source>
        <dbReference type="EMBL" id="CCP76774.1"/>
    </source>
</evidence>
<dbReference type="InterPro" id="IPR007803">
    <property type="entry name" value="Asp/Arg/Pro-Hydrxlase"/>
</dbReference>
<feature type="compositionally biased region" description="Gly residues" evidence="4">
    <location>
        <begin position="47"/>
        <end position="67"/>
    </location>
</feature>
<feature type="region of interest" description="Disordered" evidence="4">
    <location>
        <begin position="129"/>
        <end position="160"/>
    </location>
</feature>
<gene>
    <name evidence="7" type="primary">ASPH1</name>
</gene>
<dbReference type="InterPro" id="IPR027443">
    <property type="entry name" value="IPNS-like_sf"/>
</dbReference>
<protein>
    <submittedName>
        <fullName evidence="7">Aspartate beta-hydroxylase domain-containing protein 1</fullName>
    </submittedName>
</protein>
<feature type="domain" description="Aspartyl/asparaginy/proline hydroxylase" evidence="6">
    <location>
        <begin position="269"/>
        <end position="390"/>
    </location>
</feature>
<name>U6D2I5_NEOVI</name>
<evidence type="ECO:0000256" key="4">
    <source>
        <dbReference type="SAM" id="MobiDB-lite"/>
    </source>
</evidence>
<keyword evidence="3" id="KW-0560">Oxidoreductase</keyword>
<feature type="region of interest" description="Disordered" evidence="4">
    <location>
        <begin position="1"/>
        <end position="67"/>
    </location>
</feature>
<feature type="transmembrane region" description="Helical" evidence="5">
    <location>
        <begin position="93"/>
        <end position="114"/>
    </location>
</feature>
<comment type="similarity">
    <text evidence="1">Belongs to the aspartyl/asparaginyl beta-hydroxylase family.</text>
</comment>
<feature type="compositionally biased region" description="Basic and acidic residues" evidence="4">
    <location>
        <begin position="1"/>
        <end position="42"/>
    </location>
</feature>
<keyword evidence="5" id="KW-1133">Transmembrane helix</keyword>
<dbReference type="GO" id="GO:0016020">
    <property type="term" value="C:membrane"/>
    <property type="evidence" value="ECO:0007669"/>
    <property type="project" value="TreeGrafter"/>
</dbReference>
<feature type="compositionally biased region" description="Gly residues" evidence="4">
    <location>
        <begin position="146"/>
        <end position="155"/>
    </location>
</feature>
<evidence type="ECO:0000259" key="6">
    <source>
        <dbReference type="Pfam" id="PF05118"/>
    </source>
</evidence>